<dbReference type="VEuPathDB" id="ToxoDB:BESB_002230"/>
<dbReference type="Gene3D" id="2.40.128.680">
    <property type="match status" value="1"/>
</dbReference>
<dbReference type="GO" id="GO:0032299">
    <property type="term" value="C:ribonuclease H2 complex"/>
    <property type="evidence" value="ECO:0007669"/>
    <property type="project" value="InterPro"/>
</dbReference>
<feature type="compositionally biased region" description="Polar residues" evidence="1">
    <location>
        <begin position="314"/>
        <end position="336"/>
    </location>
</feature>
<accession>A0A2A9MPU4</accession>
<feature type="compositionally biased region" description="Basic and acidic residues" evidence="1">
    <location>
        <begin position="371"/>
        <end position="386"/>
    </location>
</feature>
<evidence type="ECO:0000313" key="3">
    <source>
        <dbReference type="Proteomes" id="UP000224006"/>
    </source>
</evidence>
<feature type="region of interest" description="Disordered" evidence="1">
    <location>
        <begin position="356"/>
        <end position="403"/>
    </location>
</feature>
<dbReference type="InterPro" id="IPR013924">
    <property type="entry name" value="RNase_H2_suC"/>
</dbReference>
<organism evidence="2 3">
    <name type="scientific">Besnoitia besnoiti</name>
    <name type="common">Apicomplexan protozoan</name>
    <dbReference type="NCBI Taxonomy" id="94643"/>
    <lineage>
        <taxon>Eukaryota</taxon>
        <taxon>Sar</taxon>
        <taxon>Alveolata</taxon>
        <taxon>Apicomplexa</taxon>
        <taxon>Conoidasida</taxon>
        <taxon>Coccidia</taxon>
        <taxon>Eucoccidiorida</taxon>
        <taxon>Eimeriorina</taxon>
        <taxon>Sarcocystidae</taxon>
        <taxon>Besnoitia</taxon>
    </lineage>
</organism>
<dbReference type="GO" id="GO:0006401">
    <property type="term" value="P:RNA catabolic process"/>
    <property type="evidence" value="ECO:0007669"/>
    <property type="project" value="InterPro"/>
</dbReference>
<feature type="region of interest" description="Disordered" evidence="1">
    <location>
        <begin position="312"/>
        <end position="336"/>
    </location>
</feature>
<feature type="compositionally biased region" description="Acidic residues" evidence="1">
    <location>
        <begin position="360"/>
        <end position="370"/>
    </location>
</feature>
<dbReference type="KEGG" id="bbes:BESB_002230"/>
<feature type="region of interest" description="Disordered" evidence="1">
    <location>
        <begin position="194"/>
        <end position="289"/>
    </location>
</feature>
<dbReference type="EMBL" id="NWUJ01000001">
    <property type="protein sequence ID" value="PFH37882.1"/>
    <property type="molecule type" value="Genomic_DNA"/>
</dbReference>
<feature type="compositionally biased region" description="Basic and acidic residues" evidence="1">
    <location>
        <begin position="208"/>
        <end position="227"/>
    </location>
</feature>
<name>A0A2A9MPU4_BESBE</name>
<reference evidence="2 3" key="1">
    <citation type="submission" date="2017-09" db="EMBL/GenBank/DDBJ databases">
        <title>Genome sequencing of Besnoitia besnoiti strain Bb-Ger1.</title>
        <authorList>
            <person name="Schares G."/>
            <person name="Venepally P."/>
            <person name="Lorenzi H.A."/>
        </authorList>
    </citation>
    <scope>NUCLEOTIDE SEQUENCE [LARGE SCALE GENOMIC DNA]</scope>
    <source>
        <strain evidence="2 3">Bb-Ger1</strain>
    </source>
</reference>
<dbReference type="AlphaFoldDB" id="A0A2A9MPU4"/>
<feature type="compositionally biased region" description="Basic and acidic residues" evidence="1">
    <location>
        <begin position="263"/>
        <end position="277"/>
    </location>
</feature>
<sequence>MASPVCSETSGAADRSSALFSDASWWDESAQSSKDTSASFRAFGAAGTSTDNLSPAFRTRSRRRLQSAGDAANAAESKDSAETSDAASSPQTNAKRKASAATPGRAANQKRMTHYWTAAASEWRRQRRLLASHSGTSSVDSPSQIFGTAIAQLPGDESLGGNAVAHLLPCKISFTGAAAVKRHFRPLIAYAVPEEQRDDGAHPGGTSKKREREERPAVASADADRNGIHNNENVLPSGLQPLQTPHCAVPSSTAVPSSGFGGKSEDGAEKADPKKAEAAAGATGEMSDSEPVVLEALLHGRLLRGLAVPLARPSGSSGKQGDAQSEKVNASPQRDNTMGWYLTEGCQGYVVSVTDRERDGDEGEEVDGEDCEGKHEGASGKEETRWKAAKGTPPSPPVTGRKELIPLGSLSHLCYWQQDVLPTPTDDVMQALAFMRAITAMHDWRDEFPAEEEEF</sequence>
<dbReference type="Pfam" id="PF08615">
    <property type="entry name" value="RNase_H2_suC"/>
    <property type="match status" value="1"/>
</dbReference>
<gene>
    <name evidence="2" type="ORF">BESB_002230</name>
</gene>
<dbReference type="GeneID" id="40305286"/>
<dbReference type="Proteomes" id="UP000224006">
    <property type="component" value="Chromosome I"/>
</dbReference>
<dbReference type="OrthoDB" id="333632at2759"/>
<proteinExistence type="predicted"/>
<feature type="region of interest" description="Disordered" evidence="1">
    <location>
        <begin position="44"/>
        <end position="112"/>
    </location>
</feature>
<feature type="compositionally biased region" description="Polar residues" evidence="1">
    <location>
        <begin position="83"/>
        <end position="93"/>
    </location>
</feature>
<evidence type="ECO:0000313" key="2">
    <source>
        <dbReference type="EMBL" id="PFH37882.1"/>
    </source>
</evidence>
<comment type="caution">
    <text evidence="2">The sequence shown here is derived from an EMBL/GenBank/DDBJ whole genome shotgun (WGS) entry which is preliminary data.</text>
</comment>
<dbReference type="RefSeq" id="XP_029221891.1">
    <property type="nucleotide sequence ID" value="XM_029358978.1"/>
</dbReference>
<protein>
    <submittedName>
        <fullName evidence="2">Ribonuclease H1/H2 small subunit protein</fullName>
    </submittedName>
</protein>
<evidence type="ECO:0000256" key="1">
    <source>
        <dbReference type="SAM" id="MobiDB-lite"/>
    </source>
</evidence>
<keyword evidence="3" id="KW-1185">Reference proteome</keyword>